<evidence type="ECO:0000256" key="1">
    <source>
        <dbReference type="ARBA" id="ARBA00022676"/>
    </source>
</evidence>
<organism evidence="3 4">
    <name type="scientific">Ereboglobus luteus</name>
    <dbReference type="NCBI Taxonomy" id="1796921"/>
    <lineage>
        <taxon>Bacteria</taxon>
        <taxon>Pseudomonadati</taxon>
        <taxon>Verrucomicrobiota</taxon>
        <taxon>Opitutia</taxon>
        <taxon>Opitutales</taxon>
        <taxon>Opitutaceae</taxon>
        <taxon>Ereboglobus</taxon>
    </lineage>
</organism>
<keyword evidence="1" id="KW-0328">Glycosyltransferase</keyword>
<keyword evidence="4" id="KW-1185">Reference proteome</keyword>
<dbReference type="GO" id="GO:0009244">
    <property type="term" value="P:lipopolysaccharide core region biosynthetic process"/>
    <property type="evidence" value="ECO:0007669"/>
    <property type="project" value="TreeGrafter"/>
</dbReference>
<dbReference type="Pfam" id="PF01075">
    <property type="entry name" value="Glyco_transf_9"/>
    <property type="match status" value="1"/>
</dbReference>
<proteinExistence type="predicted"/>
<name>A0A2U8E6L2_9BACT</name>
<dbReference type="SUPFAM" id="SSF53756">
    <property type="entry name" value="UDP-Glycosyltransferase/glycogen phosphorylase"/>
    <property type="match status" value="1"/>
</dbReference>
<protein>
    <recommendedName>
        <fullName evidence="5">Glycosyl transferase</fullName>
    </recommendedName>
</protein>
<evidence type="ECO:0000256" key="2">
    <source>
        <dbReference type="ARBA" id="ARBA00022679"/>
    </source>
</evidence>
<dbReference type="InterPro" id="IPR002201">
    <property type="entry name" value="Glyco_trans_9"/>
</dbReference>
<dbReference type="CDD" id="cd03789">
    <property type="entry name" value="GT9_LPS_heptosyltransferase"/>
    <property type="match status" value="1"/>
</dbReference>
<dbReference type="Gene3D" id="3.40.50.2000">
    <property type="entry name" value="Glycogen Phosphorylase B"/>
    <property type="match status" value="2"/>
</dbReference>
<gene>
    <name evidence="3" type="ORF">CKA38_13705</name>
</gene>
<accession>A0A2U8E6L2</accession>
<dbReference type="Proteomes" id="UP000244896">
    <property type="component" value="Chromosome"/>
</dbReference>
<reference evidence="3 4" key="1">
    <citation type="journal article" date="2018" name="Syst. Appl. Microbiol.">
        <title>Ereboglobus luteus gen. nov. sp. nov. from cockroach guts, and new insights into the oxygen relationship of the genera Opitutus and Didymococcus (Verrucomicrobia: Opitutaceae).</title>
        <authorList>
            <person name="Tegtmeier D."/>
            <person name="Belitz A."/>
            <person name="Radek R."/>
            <person name="Heimerl T."/>
            <person name="Brune A."/>
        </authorList>
    </citation>
    <scope>NUCLEOTIDE SEQUENCE [LARGE SCALE GENOMIC DNA]</scope>
    <source>
        <strain evidence="3 4">Ho45</strain>
    </source>
</reference>
<evidence type="ECO:0008006" key="5">
    <source>
        <dbReference type="Google" id="ProtNLM"/>
    </source>
</evidence>
<dbReference type="AlphaFoldDB" id="A0A2U8E6L2"/>
<sequence length="333" mass="36445">MVAPLIKMIRREWPSTSITWIIGKAAHPAVASLERLGVEFVVIEKPRGIGDYLALRRQMKGRCFDALFCLQASWRANFIYPCIRARRKIGYGKGARDMHSLFVRESVPEPSAPPHIADRFLQFAEALGGNLNDADTKGPWGLEPPPDAQAWAQTALPAGRWLAVSPCSSKAERDWPAESYAEVINATWRAHGLPAVLLGGPSSRDRAMADAIREKLAPETRVIDLTGQTTVPQLLAALSRCAALLAPDTGAVHIARAFARPVVGLYAVAPASRTGPYRAAEFCVDKFAEAARLVHGRDPETLSRSARVHDPRAMKLITPQEVLRQIDRALAQV</sequence>
<evidence type="ECO:0000313" key="3">
    <source>
        <dbReference type="EMBL" id="AWI10172.1"/>
    </source>
</evidence>
<dbReference type="GO" id="GO:0005829">
    <property type="term" value="C:cytosol"/>
    <property type="evidence" value="ECO:0007669"/>
    <property type="project" value="TreeGrafter"/>
</dbReference>
<dbReference type="InterPro" id="IPR051199">
    <property type="entry name" value="LPS_LOS_Heptosyltrfase"/>
</dbReference>
<keyword evidence="2" id="KW-0808">Transferase</keyword>
<evidence type="ECO:0000313" key="4">
    <source>
        <dbReference type="Proteomes" id="UP000244896"/>
    </source>
</evidence>
<dbReference type="KEGG" id="elut:CKA38_13705"/>
<dbReference type="PANTHER" id="PTHR30160">
    <property type="entry name" value="TETRAACYLDISACCHARIDE 4'-KINASE-RELATED"/>
    <property type="match status" value="1"/>
</dbReference>
<dbReference type="PANTHER" id="PTHR30160:SF21">
    <property type="entry name" value="LIPOPOLYSACCHARIDE CORE HEPTOSYLTRANSFERASE OPSX"/>
    <property type="match status" value="1"/>
</dbReference>
<dbReference type="GO" id="GO:0008713">
    <property type="term" value="F:ADP-heptose-lipopolysaccharide heptosyltransferase activity"/>
    <property type="evidence" value="ECO:0007669"/>
    <property type="project" value="TreeGrafter"/>
</dbReference>
<dbReference type="EMBL" id="CP023004">
    <property type="protein sequence ID" value="AWI10172.1"/>
    <property type="molecule type" value="Genomic_DNA"/>
</dbReference>